<evidence type="ECO:0000313" key="2">
    <source>
        <dbReference type="EMBL" id="MET6996760.1"/>
    </source>
</evidence>
<gene>
    <name evidence="2" type="ORF">ABR189_05255</name>
</gene>
<dbReference type="InterPro" id="IPR025992">
    <property type="entry name" value="Haem-bd"/>
</dbReference>
<protein>
    <submittedName>
        <fullName evidence="2">Heme-binding domain-containing protein</fullName>
    </submittedName>
</protein>
<comment type="caution">
    <text evidence="2">The sequence shown here is derived from an EMBL/GenBank/DDBJ whole genome shotgun (WGS) entry which is preliminary data.</text>
</comment>
<evidence type="ECO:0000259" key="1">
    <source>
        <dbReference type="SMART" id="SM01235"/>
    </source>
</evidence>
<proteinExistence type="predicted"/>
<organism evidence="2 3">
    <name type="scientific">Chitinophaga defluvii</name>
    <dbReference type="NCBI Taxonomy" id="3163343"/>
    <lineage>
        <taxon>Bacteria</taxon>
        <taxon>Pseudomonadati</taxon>
        <taxon>Bacteroidota</taxon>
        <taxon>Chitinophagia</taxon>
        <taxon>Chitinophagales</taxon>
        <taxon>Chitinophagaceae</taxon>
        <taxon>Chitinophaga</taxon>
    </lineage>
</organism>
<accession>A0ABV2T2E0</accession>
<feature type="domain" description="Haem-binding" evidence="1">
    <location>
        <begin position="12"/>
        <end position="147"/>
    </location>
</feature>
<sequence length="165" mass="19144">MKVGKILLWLFLVILLGIQFIRPAQNKTSSVSHDDVTTGYHTPVAVQDIFKRACNDCHSNNTVYPWYANIQPVAWWLNKHIIDGKRHLNFNEFMRYPIARQYKKLKETADLVEKEEMPLTSYTIIHRTAKLSAQEKQLVSNWCDEIRAQISSQYPPDSLVAKKGK</sequence>
<name>A0ABV2T2E0_9BACT</name>
<dbReference type="RefSeq" id="WP_354659401.1">
    <property type="nucleotide sequence ID" value="NZ_JBEXAC010000001.1"/>
</dbReference>
<reference evidence="2 3" key="1">
    <citation type="submission" date="2024-06" db="EMBL/GenBank/DDBJ databases">
        <title>Chitinophaga defluvii sp. nov., isolated from municipal sewage.</title>
        <authorList>
            <person name="Zhang L."/>
        </authorList>
    </citation>
    <scope>NUCLEOTIDE SEQUENCE [LARGE SCALE GENOMIC DNA]</scope>
    <source>
        <strain evidence="2 3">H8</strain>
    </source>
</reference>
<keyword evidence="3" id="KW-1185">Reference proteome</keyword>
<dbReference type="SMART" id="SM01235">
    <property type="entry name" value="Haem_bd"/>
    <property type="match status" value="1"/>
</dbReference>
<dbReference type="EMBL" id="JBEXAC010000001">
    <property type="protein sequence ID" value="MET6996760.1"/>
    <property type="molecule type" value="Genomic_DNA"/>
</dbReference>
<dbReference type="Proteomes" id="UP001549749">
    <property type="component" value="Unassembled WGS sequence"/>
</dbReference>
<dbReference type="Pfam" id="PF14376">
    <property type="entry name" value="Haem_bd"/>
    <property type="match status" value="1"/>
</dbReference>
<evidence type="ECO:0000313" key="3">
    <source>
        <dbReference type="Proteomes" id="UP001549749"/>
    </source>
</evidence>